<dbReference type="InterPro" id="IPR043128">
    <property type="entry name" value="Rev_trsase/Diguanyl_cyclase"/>
</dbReference>
<dbReference type="EMBL" id="KN728732">
    <property type="protein sequence ID" value="KIH63332.1"/>
    <property type="molecule type" value="Genomic_DNA"/>
</dbReference>
<evidence type="ECO:0000313" key="3">
    <source>
        <dbReference type="Proteomes" id="UP000054047"/>
    </source>
</evidence>
<protein>
    <recommendedName>
        <fullName evidence="4">Reverse transcriptase domain-containing protein</fullName>
    </recommendedName>
</protein>
<dbReference type="AlphaFoldDB" id="A0A0C2DL37"/>
<dbReference type="OrthoDB" id="5855384at2759"/>
<accession>A0A0C2DL37</accession>
<dbReference type="SUPFAM" id="SSF56672">
    <property type="entry name" value="DNA/RNA polymerases"/>
    <property type="match status" value="1"/>
</dbReference>
<evidence type="ECO:0008006" key="4">
    <source>
        <dbReference type="Google" id="ProtNLM"/>
    </source>
</evidence>
<dbReference type="Gene3D" id="3.30.70.270">
    <property type="match status" value="2"/>
</dbReference>
<sequence>MNTHRGFYRLNRLPFEVKPAPSIFQQYIDALIAGLDRTAAYLGDIIVPGRTIDEHNIQKCAFLQTGNNYLGFVINAEGRRPYPMKIEAIHKMQHSMDVSQLRAFLGLVKFSGTFVKDLRNLRALLDALTEKDAATRGQRSANLPSMASERRSNWI</sequence>
<dbReference type="Proteomes" id="UP000054047">
    <property type="component" value="Unassembled WGS sequence"/>
</dbReference>
<dbReference type="InterPro" id="IPR043502">
    <property type="entry name" value="DNA/RNA_pol_sf"/>
</dbReference>
<proteinExistence type="predicted"/>
<evidence type="ECO:0000313" key="2">
    <source>
        <dbReference type="EMBL" id="KIH63332.1"/>
    </source>
</evidence>
<gene>
    <name evidence="2" type="ORF">ANCDUO_06366</name>
</gene>
<dbReference type="PANTHER" id="PTHR37984">
    <property type="entry name" value="PROTEIN CBG26694"/>
    <property type="match status" value="1"/>
</dbReference>
<feature type="region of interest" description="Disordered" evidence="1">
    <location>
        <begin position="136"/>
        <end position="155"/>
    </location>
</feature>
<dbReference type="PANTHER" id="PTHR37984:SF5">
    <property type="entry name" value="PROTEIN NYNRIN-LIKE"/>
    <property type="match status" value="1"/>
</dbReference>
<reference evidence="2 3" key="1">
    <citation type="submission" date="2013-12" db="EMBL/GenBank/DDBJ databases">
        <title>Draft genome of the parsitic nematode Ancylostoma duodenale.</title>
        <authorList>
            <person name="Mitreva M."/>
        </authorList>
    </citation>
    <scope>NUCLEOTIDE SEQUENCE [LARGE SCALE GENOMIC DNA]</scope>
    <source>
        <strain evidence="2 3">Zhejiang</strain>
    </source>
</reference>
<organism evidence="2 3">
    <name type="scientific">Ancylostoma duodenale</name>
    <dbReference type="NCBI Taxonomy" id="51022"/>
    <lineage>
        <taxon>Eukaryota</taxon>
        <taxon>Metazoa</taxon>
        <taxon>Ecdysozoa</taxon>
        <taxon>Nematoda</taxon>
        <taxon>Chromadorea</taxon>
        <taxon>Rhabditida</taxon>
        <taxon>Rhabditina</taxon>
        <taxon>Rhabditomorpha</taxon>
        <taxon>Strongyloidea</taxon>
        <taxon>Ancylostomatidae</taxon>
        <taxon>Ancylostomatinae</taxon>
        <taxon>Ancylostoma</taxon>
    </lineage>
</organism>
<name>A0A0C2DL37_9BILA</name>
<dbReference type="InterPro" id="IPR050951">
    <property type="entry name" value="Retrovirus_Pol_polyprotein"/>
</dbReference>
<evidence type="ECO:0000256" key="1">
    <source>
        <dbReference type="SAM" id="MobiDB-lite"/>
    </source>
</evidence>
<keyword evidence="3" id="KW-1185">Reference proteome</keyword>